<comment type="caution">
    <text evidence="1">The sequence shown here is derived from an EMBL/GenBank/DDBJ whole genome shotgun (WGS) entry which is preliminary data.</text>
</comment>
<sequence length="41" mass="4592">MDKVLWLKVWDLANTGVSEPEYAEEVCRAIVSVMSQAARPV</sequence>
<evidence type="ECO:0000313" key="2">
    <source>
        <dbReference type="Proteomes" id="UP001595685"/>
    </source>
</evidence>
<accession>A0ABV7WHS4</accession>
<protein>
    <submittedName>
        <fullName evidence="1">Uncharacterized protein</fullName>
    </submittedName>
</protein>
<reference evidence="2" key="1">
    <citation type="journal article" date="2019" name="Int. J. Syst. Evol. Microbiol.">
        <title>The Global Catalogue of Microorganisms (GCM) 10K type strain sequencing project: providing services to taxonomists for standard genome sequencing and annotation.</title>
        <authorList>
            <consortium name="The Broad Institute Genomics Platform"/>
            <consortium name="The Broad Institute Genome Sequencing Center for Infectious Disease"/>
            <person name="Wu L."/>
            <person name="Ma J."/>
        </authorList>
    </citation>
    <scope>NUCLEOTIDE SEQUENCE [LARGE SCALE GENOMIC DNA]</scope>
    <source>
        <strain evidence="2">NCAIM B.02333</strain>
    </source>
</reference>
<name>A0ABV7WHS4_9MICO</name>
<keyword evidence="2" id="KW-1185">Reference proteome</keyword>
<gene>
    <name evidence="1" type="ORF">ACFOLH_11280</name>
</gene>
<proteinExistence type="predicted"/>
<dbReference type="Proteomes" id="UP001595685">
    <property type="component" value="Unassembled WGS sequence"/>
</dbReference>
<evidence type="ECO:0000313" key="1">
    <source>
        <dbReference type="EMBL" id="MFC3688924.1"/>
    </source>
</evidence>
<organism evidence="1 2">
    <name type="scientific">Aquipuribacter hungaricus</name>
    <dbReference type="NCBI Taxonomy" id="545624"/>
    <lineage>
        <taxon>Bacteria</taxon>
        <taxon>Bacillati</taxon>
        <taxon>Actinomycetota</taxon>
        <taxon>Actinomycetes</taxon>
        <taxon>Micrococcales</taxon>
        <taxon>Intrasporangiaceae</taxon>
        <taxon>Aquipuribacter</taxon>
    </lineage>
</organism>
<dbReference type="RefSeq" id="WP_340288231.1">
    <property type="nucleotide sequence ID" value="NZ_JBBEOI010000001.1"/>
</dbReference>
<dbReference type="EMBL" id="JBHRWW010000006">
    <property type="protein sequence ID" value="MFC3688924.1"/>
    <property type="molecule type" value="Genomic_DNA"/>
</dbReference>